<feature type="compositionally biased region" description="Low complexity" evidence="1">
    <location>
        <begin position="133"/>
        <end position="148"/>
    </location>
</feature>
<feature type="compositionally biased region" description="Basic and acidic residues" evidence="1">
    <location>
        <begin position="328"/>
        <end position="339"/>
    </location>
</feature>
<accession>A0A6J4JPM0</accession>
<feature type="compositionally biased region" description="Gly residues" evidence="1">
    <location>
        <begin position="266"/>
        <end position="275"/>
    </location>
</feature>
<evidence type="ECO:0000313" key="2">
    <source>
        <dbReference type="EMBL" id="CAA9284095.1"/>
    </source>
</evidence>
<feature type="compositionally biased region" description="Basic residues" evidence="1">
    <location>
        <begin position="96"/>
        <end position="109"/>
    </location>
</feature>
<reference evidence="2" key="1">
    <citation type="submission" date="2020-02" db="EMBL/GenBank/DDBJ databases">
        <authorList>
            <person name="Meier V. D."/>
        </authorList>
    </citation>
    <scope>NUCLEOTIDE SEQUENCE</scope>
    <source>
        <strain evidence="2">AVDCRST_MAG27</strain>
    </source>
</reference>
<feature type="compositionally biased region" description="Basic residues" evidence="1">
    <location>
        <begin position="283"/>
        <end position="294"/>
    </location>
</feature>
<feature type="region of interest" description="Disordered" evidence="1">
    <location>
        <begin position="1"/>
        <end position="205"/>
    </location>
</feature>
<feature type="compositionally biased region" description="Basic residues" evidence="1">
    <location>
        <begin position="55"/>
        <end position="69"/>
    </location>
</feature>
<feature type="region of interest" description="Disordered" evidence="1">
    <location>
        <begin position="229"/>
        <end position="361"/>
    </location>
</feature>
<feature type="compositionally biased region" description="Basic residues" evidence="1">
    <location>
        <begin position="19"/>
        <end position="31"/>
    </location>
</feature>
<proteinExistence type="predicted"/>
<organism evidence="2">
    <name type="scientific">uncultured Craurococcus sp</name>
    <dbReference type="NCBI Taxonomy" id="1135998"/>
    <lineage>
        <taxon>Bacteria</taxon>
        <taxon>Pseudomonadati</taxon>
        <taxon>Pseudomonadota</taxon>
        <taxon>Alphaproteobacteria</taxon>
        <taxon>Acetobacterales</taxon>
        <taxon>Acetobacteraceae</taxon>
        <taxon>Craurococcus</taxon>
        <taxon>environmental samples</taxon>
    </lineage>
</organism>
<feature type="compositionally biased region" description="Basic residues" evidence="1">
    <location>
        <begin position="247"/>
        <end position="260"/>
    </location>
</feature>
<dbReference type="GO" id="GO:0016787">
    <property type="term" value="F:hydrolase activity"/>
    <property type="evidence" value="ECO:0007669"/>
    <property type="project" value="UniProtKB-KW"/>
</dbReference>
<feature type="compositionally biased region" description="Low complexity" evidence="1">
    <location>
        <begin position="70"/>
        <end position="79"/>
    </location>
</feature>
<evidence type="ECO:0000256" key="1">
    <source>
        <dbReference type="SAM" id="MobiDB-lite"/>
    </source>
</evidence>
<feature type="non-terminal residue" evidence="2">
    <location>
        <position position="361"/>
    </location>
</feature>
<dbReference type="EMBL" id="CADCTD010000176">
    <property type="protein sequence ID" value="CAA9284095.1"/>
    <property type="molecule type" value="Genomic_DNA"/>
</dbReference>
<name>A0A6J4JPM0_9PROT</name>
<protein>
    <submittedName>
        <fullName evidence="2">RuvB</fullName>
        <ecNumber evidence="2">3.6.4.12</ecNumber>
    </submittedName>
</protein>
<feature type="compositionally biased region" description="Gly residues" evidence="1">
    <location>
        <begin position="300"/>
        <end position="310"/>
    </location>
</feature>
<dbReference type="AlphaFoldDB" id="A0A6J4JPM0"/>
<dbReference type="EC" id="3.6.4.12" evidence="2"/>
<dbReference type="GO" id="GO:0003678">
    <property type="term" value="F:DNA helicase activity"/>
    <property type="evidence" value="ECO:0007669"/>
    <property type="project" value="UniProtKB-EC"/>
</dbReference>
<gene>
    <name evidence="2" type="ORF">AVDCRST_MAG27-4085</name>
</gene>
<keyword evidence="2" id="KW-0378">Hydrolase</keyword>
<sequence>ERLPPSPPSASAARDGGRRPHHQPRPHRRGCGRGDAPPPGPGRLHRPAIAAREPRRLHPGRPRPRRGARPRPAARPARPWQDDPGADRRPRAGSRLPRHLRPHPAARRRPGGDPHQPAAPRRALRRRDPPPAARAGGDPLSRDGGFPARPHHRRGPGRPHGADRPAALHPGRRDDPGRPAGDTPQGPLRHPAAPAILHAGGIAADRHPWRAEAVLRLVGRRCLGDRPAIARHAPHRRPIAAPGAGLRQRRRHRRRPRHGRWRAEPAGGGQQGAGRDGPPLSPPHRRAPQWRPGRRRDAGRGAGRGAGHAGGCHRALPDPGGPGAAHPARPDAGDARLDPSRTQPARQLRHPARPALGQRAV</sequence>
<feature type="non-terminal residue" evidence="2">
    <location>
        <position position="1"/>
    </location>
</feature>